<proteinExistence type="predicted"/>
<evidence type="ECO:0000313" key="1">
    <source>
        <dbReference type="EMBL" id="KAJ9124095.1"/>
    </source>
</evidence>
<gene>
    <name evidence="1" type="ORF">QFC22_000890</name>
</gene>
<dbReference type="Proteomes" id="UP001243375">
    <property type="component" value="Unassembled WGS sequence"/>
</dbReference>
<dbReference type="EMBL" id="JASBWU010000002">
    <property type="protein sequence ID" value="KAJ9124095.1"/>
    <property type="molecule type" value="Genomic_DNA"/>
</dbReference>
<comment type="caution">
    <text evidence="1">The sequence shown here is derived from an EMBL/GenBank/DDBJ whole genome shotgun (WGS) entry which is preliminary data.</text>
</comment>
<protein>
    <submittedName>
        <fullName evidence="1">Uncharacterized protein</fullName>
    </submittedName>
</protein>
<name>A0ACC2XL36_9TREE</name>
<evidence type="ECO:0000313" key="2">
    <source>
        <dbReference type="Proteomes" id="UP001243375"/>
    </source>
</evidence>
<keyword evidence="2" id="KW-1185">Reference proteome</keyword>
<organism evidence="1 2">
    <name type="scientific">Naganishia vaughanmartiniae</name>
    <dbReference type="NCBI Taxonomy" id="1424756"/>
    <lineage>
        <taxon>Eukaryota</taxon>
        <taxon>Fungi</taxon>
        <taxon>Dikarya</taxon>
        <taxon>Basidiomycota</taxon>
        <taxon>Agaricomycotina</taxon>
        <taxon>Tremellomycetes</taxon>
        <taxon>Filobasidiales</taxon>
        <taxon>Filobasidiaceae</taxon>
        <taxon>Naganishia</taxon>
    </lineage>
</organism>
<sequence length="1323" mass="148451">MMLTGKTSSGSLANGTASAINTPVTGTEQTLSWWRLFYSHLTANGTTVGGEVSGGPAQSNTTIATQILTAVKPTNYVPSRRIMKAIWKNFIGSDLPERIFKGQILTVAIVIGLLAVFLLREWIFQNAGPGPTQEVENEAIPTPEEFRMQMRAKWRQRRLRNLDHREAPLDAVFDRNHGRNHADFQAGRLRPRPALDRQQLAQLRAELIEHLADRQEVPDAMPTQDEEWVDEEDWVDDAETGGRLSDGGVEESSGHLKGEEDAKIRQNEQRYRQSDNAAEEAPLPSLLQQLRQQHREHADSNMSFEEFLAHSRSDITDPSGSVGGKPLRHSVRAESSTSPYFSEGDNTGAGRTSSGNRSPTGSYGETINPQGSMENDYHRYFTEPAGTQDDHVEHVDRHHVLIDNDRPRRAVREEAGQRRELERNPRPRRPRNVLNEAEIVVAAADVDEEVEMGPEPDLDDEEADEGGFMIDGDVDGILEAIGMRGPPAALFQNFLLICVVLNCGICIIVNVPFVIGKIHLIADIGFLGRVLKLPIMITRLITDPVIDGLVALGKICVRQLPSWMSFGGSGTAALNTAVAEVAEELAETSTRSYLNGMITAFDQWPRQMIAKLESMNSNGLLRALGLFLGGIGSTYRALSSNITAFALQDTAASRAVAISLGVFDIDLAFYIIAALGEQYLGSFGKTVAEHVDRSNVIVKLGFFMSVELLLFPLSMGYFLDFCTLPLFPSGTLHYRWIAQHRNPVISAFVHWLAGTMFMFAFARFLATCRSICRKGAMYVIRDPQDPSFSPVREILDKKTSVQIYKLLVSATMYISVMAIPLGGILSLLKYSGLPILPLRWSFRDSLIVAPVDLLILILAFPESVRRLKWQDAFKIVTRFCFKFLSETLRLSSYFRGIQIPEEEHAGKLETQLLHLHCKFSKMLSKLTHRESDDQFYEGTYMRVPYADQVILLKPRKNVFIPVDHLGIPKTDNDKVLWLMQDRAAIKGHRDPRKDYCMVYLPPFYRTRFWAFGLFLWTFISWTIVFALLVPILVGRIATHHFVGRDVHDGINLIAGFYICQFASRLGRRTGKKVASIGRRYLDTPRYRNPFSWKRYLIKEGDLLLRFGRHACAVFVLFVVSPVLLGLCLELYIFAPINYGKSDMTPVFHVFEAWSTGCVLMAFFFIEHPVRMRVLQVFTPLFVERIDLPEDGAAAHNDAQARVLADALRPENVHHILIPTLKYLLLASLAPTVIAGALALVLGLSSGQSAIVYRFIHPFLLYAVILCQVILEARRKVLQWSVSALESEYLVEQRVINFEDAEAGGGHDVKVFDPQLHAADVHHE</sequence>
<reference evidence="1" key="1">
    <citation type="submission" date="2023-04" db="EMBL/GenBank/DDBJ databases">
        <title>Draft Genome sequencing of Naganishia species isolated from polar environments using Oxford Nanopore Technology.</title>
        <authorList>
            <person name="Leo P."/>
            <person name="Venkateswaran K."/>
        </authorList>
    </citation>
    <scope>NUCLEOTIDE SEQUENCE</scope>
    <source>
        <strain evidence="1">MNA-CCFEE 5425</strain>
    </source>
</reference>
<accession>A0ACC2XL36</accession>